<feature type="transmembrane region" description="Helical" evidence="1">
    <location>
        <begin position="20"/>
        <end position="37"/>
    </location>
</feature>
<evidence type="ECO:0000313" key="2">
    <source>
        <dbReference type="EMBL" id="KAK4318245.1"/>
    </source>
</evidence>
<name>A0AAE1UGE2_9EUCA</name>
<keyword evidence="3" id="KW-1185">Reference proteome</keyword>
<keyword evidence="1" id="KW-1133">Transmembrane helix</keyword>
<protein>
    <submittedName>
        <fullName evidence="2">Uncharacterized protein</fullName>
    </submittedName>
</protein>
<comment type="caution">
    <text evidence="2">The sequence shown here is derived from an EMBL/GenBank/DDBJ whole genome shotgun (WGS) entry which is preliminary data.</text>
</comment>
<accession>A0AAE1UGE2</accession>
<evidence type="ECO:0000313" key="3">
    <source>
        <dbReference type="Proteomes" id="UP001292094"/>
    </source>
</evidence>
<reference evidence="2" key="1">
    <citation type="submission" date="2023-11" db="EMBL/GenBank/DDBJ databases">
        <title>Genome assemblies of two species of porcelain crab, Petrolisthes cinctipes and Petrolisthes manimaculis (Anomura: Porcellanidae).</title>
        <authorList>
            <person name="Angst P."/>
        </authorList>
    </citation>
    <scope>NUCLEOTIDE SEQUENCE</scope>
    <source>
        <strain evidence="2">PB745_02</strain>
        <tissue evidence="2">Gill</tissue>
    </source>
</reference>
<keyword evidence="1" id="KW-0812">Transmembrane</keyword>
<keyword evidence="1" id="KW-0472">Membrane</keyword>
<proteinExistence type="predicted"/>
<organism evidence="2 3">
    <name type="scientific">Petrolisthes manimaculis</name>
    <dbReference type="NCBI Taxonomy" id="1843537"/>
    <lineage>
        <taxon>Eukaryota</taxon>
        <taxon>Metazoa</taxon>
        <taxon>Ecdysozoa</taxon>
        <taxon>Arthropoda</taxon>
        <taxon>Crustacea</taxon>
        <taxon>Multicrustacea</taxon>
        <taxon>Malacostraca</taxon>
        <taxon>Eumalacostraca</taxon>
        <taxon>Eucarida</taxon>
        <taxon>Decapoda</taxon>
        <taxon>Pleocyemata</taxon>
        <taxon>Anomura</taxon>
        <taxon>Galatheoidea</taxon>
        <taxon>Porcellanidae</taxon>
        <taxon>Petrolisthes</taxon>
    </lineage>
</organism>
<dbReference type="Proteomes" id="UP001292094">
    <property type="component" value="Unassembled WGS sequence"/>
</dbReference>
<sequence length="71" mass="8585">MARSWHSSLDGIDILHPIPHLLFVIFHFYALESRFFCRGDNQRIFMILDRKDQLEFEGQGNRFEEERVETE</sequence>
<evidence type="ECO:0000256" key="1">
    <source>
        <dbReference type="SAM" id="Phobius"/>
    </source>
</evidence>
<dbReference type="EMBL" id="JAWZYT010000851">
    <property type="protein sequence ID" value="KAK4318245.1"/>
    <property type="molecule type" value="Genomic_DNA"/>
</dbReference>
<dbReference type="AlphaFoldDB" id="A0AAE1UGE2"/>
<gene>
    <name evidence="2" type="ORF">Pmani_010739</name>
</gene>